<organism evidence="3 4">
    <name type="scientific">Trachymyrmex cornetzi</name>
    <dbReference type="NCBI Taxonomy" id="471704"/>
    <lineage>
        <taxon>Eukaryota</taxon>
        <taxon>Metazoa</taxon>
        <taxon>Ecdysozoa</taxon>
        <taxon>Arthropoda</taxon>
        <taxon>Hexapoda</taxon>
        <taxon>Insecta</taxon>
        <taxon>Pterygota</taxon>
        <taxon>Neoptera</taxon>
        <taxon>Endopterygota</taxon>
        <taxon>Hymenoptera</taxon>
        <taxon>Apocrita</taxon>
        <taxon>Aculeata</taxon>
        <taxon>Formicoidea</taxon>
        <taxon>Formicidae</taxon>
        <taxon>Myrmicinae</taxon>
        <taxon>Trachymyrmex</taxon>
    </lineage>
</organism>
<name>A0A195DM91_9HYME</name>
<accession>A0A195DM91</accession>
<keyword evidence="4" id="KW-1185">Reference proteome</keyword>
<dbReference type="Pfam" id="PF22628">
    <property type="entry name" value="zf-CCCH_10"/>
    <property type="match status" value="1"/>
</dbReference>
<feature type="domain" description="Muscleblind-like CCCH zinc finger" evidence="2">
    <location>
        <begin position="1"/>
        <end position="32"/>
    </location>
</feature>
<feature type="compositionally biased region" description="Low complexity" evidence="1">
    <location>
        <begin position="190"/>
        <end position="199"/>
    </location>
</feature>
<protein>
    <submittedName>
        <fullName evidence="3">Muscleblind-like protein 3</fullName>
    </submittedName>
</protein>
<evidence type="ECO:0000313" key="4">
    <source>
        <dbReference type="Proteomes" id="UP000078492"/>
    </source>
</evidence>
<sequence>MDAVKGRCNRDPCRYFHPPLHLQAHIKAAQSRASIATATMPTNVTGMSTLAGGVSGVPAAAMPGGLQSAGMASIELGKKRMRDSNDDLLMVPRLMHGVHFPFFHATRLVLEIAFPGMVPYKRPAADKSGVPVYQPTGATTYQQLMQLQQPFVPVSCEYTGTPPLPTQTSNQSVVQPPNVQSNHHAIVVQSSSSQGAAGATVNNCADANNGVLMDPNNPPPPPPTADNNSNSSNGNNKQPVTTQNHDENSRNSPELNHSSPSSLQQQQQQQQVSQHQQQQQQINQLALSPAMSPLTSMASLTSMPGMVNMASMASMASMANMSSITNITSMGNYNAASNMASLNMLNSLGMASGLPAPLDPATLAKEVAQKNYAKALKLSQVSQSYGIGQLALNYTGVALNKQNLMNSAATPRPVIPSLAGIPGALTSPLSAGILAYSRPPPTATPINPYSLIRQQILPNPYVQASIPGAATVQTNPYVQNPYAVLPAVASVLAAGVPQIPQIGNPATIAAQPQVAIPVSSGVIMQPYKKMKTS</sequence>
<feature type="compositionally biased region" description="Low complexity" evidence="1">
    <location>
        <begin position="225"/>
        <end position="236"/>
    </location>
</feature>
<dbReference type="Proteomes" id="UP000078492">
    <property type="component" value="Unassembled WGS sequence"/>
</dbReference>
<reference evidence="3 4" key="1">
    <citation type="submission" date="2015-09" db="EMBL/GenBank/DDBJ databases">
        <title>Trachymyrmex cornetzi WGS genome.</title>
        <authorList>
            <person name="Nygaard S."/>
            <person name="Hu H."/>
            <person name="Boomsma J."/>
            <person name="Zhang G."/>
        </authorList>
    </citation>
    <scope>NUCLEOTIDE SEQUENCE [LARGE SCALE GENOMIC DNA]</scope>
    <source>
        <strain evidence="3">Tcor2-1</strain>
        <tissue evidence="3">Whole body</tissue>
    </source>
</reference>
<dbReference type="Gene3D" id="3.30.1370.210">
    <property type="match status" value="1"/>
</dbReference>
<dbReference type="STRING" id="471704.A0A195DM91"/>
<evidence type="ECO:0000256" key="1">
    <source>
        <dbReference type="SAM" id="MobiDB-lite"/>
    </source>
</evidence>
<evidence type="ECO:0000313" key="3">
    <source>
        <dbReference type="EMBL" id="KYN13951.1"/>
    </source>
</evidence>
<dbReference type="AlphaFoldDB" id="A0A195DM91"/>
<dbReference type="InterPro" id="IPR054429">
    <property type="entry name" value="Znf-CCCH_Muscleblind-like"/>
</dbReference>
<feature type="region of interest" description="Disordered" evidence="1">
    <location>
        <begin position="190"/>
        <end position="283"/>
    </location>
</feature>
<dbReference type="EMBL" id="KQ980734">
    <property type="protein sequence ID" value="KYN13951.1"/>
    <property type="molecule type" value="Genomic_DNA"/>
</dbReference>
<feature type="compositionally biased region" description="Low complexity" evidence="1">
    <location>
        <begin position="258"/>
        <end position="283"/>
    </location>
</feature>
<gene>
    <name evidence="3" type="ORF">ALC57_14025</name>
</gene>
<evidence type="ECO:0000259" key="2">
    <source>
        <dbReference type="Pfam" id="PF22628"/>
    </source>
</evidence>
<proteinExistence type="predicted"/>